<feature type="coiled-coil region" evidence="3">
    <location>
        <begin position="158"/>
        <end position="185"/>
    </location>
</feature>
<organism evidence="5 6">
    <name type="scientific">Vanilla planifolia</name>
    <name type="common">Vanilla</name>
    <dbReference type="NCBI Taxonomy" id="51239"/>
    <lineage>
        <taxon>Eukaryota</taxon>
        <taxon>Viridiplantae</taxon>
        <taxon>Streptophyta</taxon>
        <taxon>Embryophyta</taxon>
        <taxon>Tracheophyta</taxon>
        <taxon>Spermatophyta</taxon>
        <taxon>Magnoliopsida</taxon>
        <taxon>Liliopsida</taxon>
        <taxon>Asparagales</taxon>
        <taxon>Orchidaceae</taxon>
        <taxon>Vanilloideae</taxon>
        <taxon>Vanilleae</taxon>
        <taxon>Vanilla</taxon>
    </lineage>
</organism>
<dbReference type="Pfam" id="PF05911">
    <property type="entry name" value="FPP"/>
    <property type="match status" value="1"/>
</dbReference>
<accession>A0A835QRS5</accession>
<gene>
    <name evidence="5" type="ORF">HPP92_015275</name>
</gene>
<evidence type="ECO:0000313" key="6">
    <source>
        <dbReference type="Proteomes" id="UP000636800"/>
    </source>
</evidence>
<feature type="region of interest" description="Disordered" evidence="4">
    <location>
        <begin position="774"/>
        <end position="800"/>
    </location>
</feature>
<dbReference type="InterPro" id="IPR008587">
    <property type="entry name" value="FPP_plant"/>
</dbReference>
<evidence type="ECO:0000256" key="2">
    <source>
        <dbReference type="ARBA" id="ARBA00023054"/>
    </source>
</evidence>
<dbReference type="Proteomes" id="UP000636800">
    <property type="component" value="Chromosome 7"/>
</dbReference>
<dbReference type="PANTHER" id="PTHR31580">
    <property type="entry name" value="FILAMENT-LIKE PLANT PROTEIN 4"/>
    <property type="match status" value="1"/>
</dbReference>
<keyword evidence="6" id="KW-1185">Reference proteome</keyword>
<evidence type="ECO:0000256" key="3">
    <source>
        <dbReference type="SAM" id="Coils"/>
    </source>
</evidence>
<dbReference type="EMBL" id="JADCNL010000007">
    <property type="protein sequence ID" value="KAG0473418.1"/>
    <property type="molecule type" value="Genomic_DNA"/>
</dbReference>
<keyword evidence="2 3" id="KW-0175">Coiled coil</keyword>
<evidence type="ECO:0000313" key="5">
    <source>
        <dbReference type="EMBL" id="KAG0473418.1"/>
    </source>
</evidence>
<dbReference type="AlphaFoldDB" id="A0A835QRS5"/>
<feature type="coiled-coil region" evidence="3">
    <location>
        <begin position="895"/>
        <end position="922"/>
    </location>
</feature>
<sequence>MEMEMVMEKEREGEKKKSLFSLCISPASFIAECGRNMKDLSHGFEEKYVVLGRSMRTKTWLWWKKNSEKILIDMNEYQSSARTMSDAKDDFIHKQEKEAKEAIAGWEEAPSLKQKLDDALLLKSIAEEKITSIDATLKECVKQLHSIKSEQQLNILKVSQERERTRALEEMLEDATKRLNLLSAEKSNLCGILLINQNMIKDLSSSKSQLEADFAAIAKRLDSSERSNESLKHEILMLQKELELRIQEIEFIFKSYKASQKQHIENVWNIEKLESECQRLNVLIRKRLPCPAAIKKMRNEVEMLCKSATETGRRRSNPAMDPYLPRDFVPKVGDGTSCKTDDRLQAVEKENKILKERLASKISELQISRVMFARTASKLSQSEKKLTELSKDQACLEPAQSSSMTCELAQSGSEIGGKEDNSSCAESWASALMSQLEQFRNGKPANPLVTTEPLESSLMNDNIETDGKTPKAIDLKQETKKSLGKELIPSDDFSNFGKLELGDQSGFSQFEKEPGWLKDIVKVILQKRQTTQLSLDVILQEVRIALCDSDELIKGRPLDQWLSGELGSRNLLKNKIKNQLQLNLENALHRIIKLTDGFIRRIIPDYEGKQLSLSGQGADPSDKPALSNGQIASVFLWESSEVIMVLRRLITVCNNVFCGTAEVEKFVCELASTLEWMFDHCFSLQGVSTMEESIRQYFNNDFSCCVDDTLLEVSNFNGAKLKTSAPDRLQIGLGNSIPNGLHILSQMEETESKFGDENSKLMDKIENIESAKKDREEKFKSETAQNHSLVTPLKESGNNMSNLQSELTSLKDSKGLTERVEDQKLMSNGLKTQLMTARVELNEANQKFHAPETGPAEKNNHSEELEATCLELQLHIESVSGKDKPKYEMVEEEKESKTEREIAAASEKLAECQETILKLGKQLRALASLQDTTLFDKAASSPVVARTSHYPRLFDQLLAIEHAKFDDHRSPQAKETLCNGHKSSVPFVSNTKNSIMHALQAESPDSYNEMGNPHKEKWGTEVGSLVNVPKKKKGGIGFLRRLLPGNQRDQ</sequence>
<dbReference type="PANTHER" id="PTHR31580:SF22">
    <property type="entry name" value="FILAMENT-LIKE PLANT PROTEIN 7"/>
    <property type="match status" value="1"/>
</dbReference>
<protein>
    <recommendedName>
        <fullName evidence="7">Filament-like plant protein 7</fullName>
    </recommendedName>
</protein>
<reference evidence="5 6" key="1">
    <citation type="journal article" date="2020" name="Nat. Food">
        <title>A phased Vanilla planifolia genome enables genetic improvement of flavour and production.</title>
        <authorList>
            <person name="Hasing T."/>
            <person name="Tang H."/>
            <person name="Brym M."/>
            <person name="Khazi F."/>
            <person name="Huang T."/>
            <person name="Chambers A.H."/>
        </authorList>
    </citation>
    <scope>NUCLEOTIDE SEQUENCE [LARGE SCALE GENOMIC DNA]</scope>
    <source>
        <tissue evidence="5">Leaf</tissue>
    </source>
</reference>
<comment type="similarity">
    <text evidence="1">Belongs to the FPP family.</text>
</comment>
<dbReference type="OrthoDB" id="340431at2759"/>
<evidence type="ECO:0000256" key="4">
    <source>
        <dbReference type="SAM" id="MobiDB-lite"/>
    </source>
</evidence>
<name>A0A835QRS5_VANPL</name>
<evidence type="ECO:0000256" key="1">
    <source>
        <dbReference type="ARBA" id="ARBA00005921"/>
    </source>
</evidence>
<evidence type="ECO:0008006" key="7">
    <source>
        <dbReference type="Google" id="ProtNLM"/>
    </source>
</evidence>
<comment type="caution">
    <text evidence="5">The sequence shown here is derived from an EMBL/GenBank/DDBJ whole genome shotgun (WGS) entry which is preliminary data.</text>
</comment>
<proteinExistence type="inferred from homology"/>